<dbReference type="SUPFAM" id="SSF52266">
    <property type="entry name" value="SGNH hydrolase"/>
    <property type="match status" value="1"/>
</dbReference>
<dbReference type="GeneID" id="101860356"/>
<dbReference type="InterPro" id="IPR036514">
    <property type="entry name" value="SGNH_hydro_sf"/>
</dbReference>
<name>A0ABM1A7T6_APLCA</name>
<feature type="region of interest" description="Disordered" evidence="2">
    <location>
        <begin position="264"/>
        <end position="289"/>
    </location>
</feature>
<evidence type="ECO:0000256" key="3">
    <source>
        <dbReference type="SAM" id="SignalP"/>
    </source>
</evidence>
<feature type="domain" description="Sialate O-acetylesterase" evidence="4">
    <location>
        <begin position="315"/>
        <end position="414"/>
    </location>
</feature>
<feature type="signal peptide" evidence="3">
    <location>
        <begin position="1"/>
        <end position="20"/>
    </location>
</feature>
<proteinExistence type="predicted"/>
<accession>A0ABM1A7T6</accession>
<evidence type="ECO:0000259" key="4">
    <source>
        <dbReference type="Pfam" id="PF03629"/>
    </source>
</evidence>
<keyword evidence="1" id="KW-0378">Hydrolase</keyword>
<evidence type="ECO:0000313" key="5">
    <source>
        <dbReference type="Proteomes" id="UP000694888"/>
    </source>
</evidence>
<organism evidence="5 6">
    <name type="scientific">Aplysia californica</name>
    <name type="common">California sea hare</name>
    <dbReference type="NCBI Taxonomy" id="6500"/>
    <lineage>
        <taxon>Eukaryota</taxon>
        <taxon>Metazoa</taxon>
        <taxon>Spiralia</taxon>
        <taxon>Lophotrochozoa</taxon>
        <taxon>Mollusca</taxon>
        <taxon>Gastropoda</taxon>
        <taxon>Heterobranchia</taxon>
        <taxon>Euthyneura</taxon>
        <taxon>Tectipleura</taxon>
        <taxon>Aplysiida</taxon>
        <taxon>Aplysioidea</taxon>
        <taxon>Aplysiidae</taxon>
        <taxon>Aplysia</taxon>
    </lineage>
</organism>
<sequence>MRKLCLCLLLLWGLVDTGHSRNVFQMSIQETEITKESVVYQEDTVQTDDVAFAFAKHFQNNMVLQMAPARANIYGFSPDIGQKVIAQMNTPSKPYYYETMVKESAQKGVGVWMITLDPIDANVTVSVRVMSERGTLNLANVIFGDVWLCSGQSNMQFSVPQMFNSQQEIADAHKYPNIRLMTVSMRQSPTPLDDLIAIEEAWTSPSNNTVGHSAWTYFSAVCWLYGKHIHTTMGIPVGLVASDWGGTPVEAWSSPDSLKKCGVTESADSTEGGVESNLYTSENLPNPGEDDLRVGGPELNSVLWNAMIHPLLGMTLRGAIWYQGENDATTSTKMNRYNCTFPGMIADWREKFSQVSQQTNPQFPFGFVQLAGYRPAPLITVGFPDIRWHQTADVGYVPNPKMPNVFMAVAMDLPDFNSTYGAIHPRDKTDVGLRLALGGLALAYEQSTFYQGPFPVKGAPSSAGYELDYGSTWILDVRDKDGFEFFCEPSTKDGSAGHWVPTVITASNATSVVLYPAVCGSGEVAVGLRYAWRETPCNFKQCPIYSSLNELPAAPFVFLAESGKKDVRFTGPFGEGRLQF</sequence>
<gene>
    <name evidence="6" type="primary">LOC101860356</name>
</gene>
<evidence type="ECO:0000313" key="6">
    <source>
        <dbReference type="RefSeq" id="XP_012942502.1"/>
    </source>
</evidence>
<keyword evidence="3" id="KW-0732">Signal</keyword>
<keyword evidence="5" id="KW-1185">Reference proteome</keyword>
<dbReference type="InterPro" id="IPR005181">
    <property type="entry name" value="SASA"/>
</dbReference>
<reference evidence="6" key="1">
    <citation type="submission" date="2025-08" db="UniProtKB">
        <authorList>
            <consortium name="RefSeq"/>
        </authorList>
    </citation>
    <scope>IDENTIFICATION</scope>
</reference>
<dbReference type="Gene3D" id="3.40.50.1110">
    <property type="entry name" value="SGNH hydrolase"/>
    <property type="match status" value="1"/>
</dbReference>
<evidence type="ECO:0000256" key="2">
    <source>
        <dbReference type="SAM" id="MobiDB-lite"/>
    </source>
</evidence>
<dbReference type="PANTHER" id="PTHR22901:SF0">
    <property type="entry name" value="SIALATE O-ACETYLESTERASE"/>
    <property type="match status" value="1"/>
</dbReference>
<feature type="chain" id="PRO_5047432808" evidence="3">
    <location>
        <begin position="21"/>
        <end position="580"/>
    </location>
</feature>
<protein>
    <submittedName>
        <fullName evidence="6">Sialate O-acetylesterase</fullName>
    </submittedName>
</protein>
<dbReference type="PANTHER" id="PTHR22901">
    <property type="entry name" value="SIALATE O-ACETYLESTERASE"/>
    <property type="match status" value="1"/>
</dbReference>
<dbReference type="RefSeq" id="XP_012942502.1">
    <property type="nucleotide sequence ID" value="XM_013087048.2"/>
</dbReference>
<evidence type="ECO:0000256" key="1">
    <source>
        <dbReference type="ARBA" id="ARBA00022801"/>
    </source>
</evidence>
<dbReference type="InterPro" id="IPR039329">
    <property type="entry name" value="SIAE"/>
</dbReference>
<dbReference type="Proteomes" id="UP000694888">
    <property type="component" value="Unplaced"/>
</dbReference>
<dbReference type="Pfam" id="PF03629">
    <property type="entry name" value="SASA"/>
    <property type="match status" value="1"/>
</dbReference>